<evidence type="ECO:0000256" key="3">
    <source>
        <dbReference type="ARBA" id="ARBA00022989"/>
    </source>
</evidence>
<dbReference type="OrthoDB" id="9764596at2"/>
<feature type="domain" description="Major facilitator superfamily (MFS) profile" evidence="6">
    <location>
        <begin position="1"/>
        <end position="448"/>
    </location>
</feature>
<organism evidence="7 8">
    <name type="scientific">Novosphingobium umbonatum</name>
    <dbReference type="NCBI Taxonomy" id="1908524"/>
    <lineage>
        <taxon>Bacteria</taxon>
        <taxon>Pseudomonadati</taxon>
        <taxon>Pseudomonadota</taxon>
        <taxon>Alphaproteobacteria</taxon>
        <taxon>Sphingomonadales</taxon>
        <taxon>Sphingomonadaceae</taxon>
        <taxon>Novosphingobium</taxon>
    </lineage>
</organism>
<dbReference type="Gene3D" id="1.20.1250.20">
    <property type="entry name" value="MFS general substrate transporter like domains"/>
    <property type="match status" value="1"/>
</dbReference>
<dbReference type="InterPro" id="IPR039672">
    <property type="entry name" value="MFS_2"/>
</dbReference>
<keyword evidence="4 5" id="KW-0472">Membrane</keyword>
<comment type="caution">
    <text evidence="7">The sequence shown here is derived from an EMBL/GenBank/DDBJ whole genome shotgun (WGS) entry which is preliminary data.</text>
</comment>
<dbReference type="PANTHER" id="PTHR11328">
    <property type="entry name" value="MAJOR FACILITATOR SUPERFAMILY DOMAIN-CONTAINING PROTEIN"/>
    <property type="match status" value="1"/>
</dbReference>
<dbReference type="RefSeq" id="WP_127706182.1">
    <property type="nucleotide sequence ID" value="NZ_SACO01000002.1"/>
</dbReference>
<dbReference type="SUPFAM" id="SSF103473">
    <property type="entry name" value="MFS general substrate transporter"/>
    <property type="match status" value="1"/>
</dbReference>
<feature type="transmembrane region" description="Helical" evidence="5">
    <location>
        <begin position="232"/>
        <end position="257"/>
    </location>
</feature>
<keyword evidence="3 5" id="KW-1133">Transmembrane helix</keyword>
<feature type="transmembrane region" description="Helical" evidence="5">
    <location>
        <begin position="184"/>
        <end position="204"/>
    </location>
</feature>
<dbReference type="Pfam" id="PF13347">
    <property type="entry name" value="MFS_2"/>
    <property type="match status" value="1"/>
</dbReference>
<gene>
    <name evidence="7" type="ORF">EOE18_03250</name>
</gene>
<dbReference type="GO" id="GO:0015293">
    <property type="term" value="F:symporter activity"/>
    <property type="evidence" value="ECO:0007669"/>
    <property type="project" value="InterPro"/>
</dbReference>
<dbReference type="GO" id="GO:0005886">
    <property type="term" value="C:plasma membrane"/>
    <property type="evidence" value="ECO:0007669"/>
    <property type="project" value="TreeGrafter"/>
</dbReference>
<feature type="transmembrane region" description="Helical" evidence="5">
    <location>
        <begin position="297"/>
        <end position="315"/>
    </location>
</feature>
<name>A0A3S2YBU1_9SPHN</name>
<evidence type="ECO:0000256" key="2">
    <source>
        <dbReference type="ARBA" id="ARBA00022692"/>
    </source>
</evidence>
<sequence>MTSTHQTVPTSVVLRYGIGQLGAQVFRDTPAVLLPLFMTTMLGVPPWLAGLVVLVPKLWLILCDPLVGAWSDRMKALYGRTPFLIGGAVGTALGFVALFAKTSYPSPWMAAAAVCGLFFLASTAFSIYSVPYLAIAAELSHDAHQRTRIMVLRMFFATFGVLIGVGVAQPLIEHFGGGSSGWHGMSLVLGAICLASMLTTASGLRRVPLIMAGAVEGSLWQQVKPVLANKPFVTLLITSFVSNVGQAASYTVIGFVFLYAVQAIWLIPVFILCMSAASLAAQPLWLWLPRRIGKPRAYVLASAIWAGVTVTWLFLSPSSDVIAHLPGGQALSSQHVLVLVRAVVIGVVNGGFILLALSMMTDTVDYQRRIAGVANEGVFAGLFSALEKLAFAMGPVIAGLVMSGFGFEASTGGAGAQSPHAIQGIVLLYSAIPAGMQLIALLIFSRYRLPVVEQGTQAALSDAA</sequence>
<feature type="transmembrane region" description="Helical" evidence="5">
    <location>
        <begin position="106"/>
        <end position="130"/>
    </location>
</feature>
<keyword evidence="8" id="KW-1185">Reference proteome</keyword>
<feature type="transmembrane region" description="Helical" evidence="5">
    <location>
        <begin position="151"/>
        <end position="172"/>
    </location>
</feature>
<comment type="similarity">
    <text evidence="1">Belongs to the sodium:galactoside symporter (TC 2.A.2) family.</text>
</comment>
<dbReference type="InterPro" id="IPR036259">
    <property type="entry name" value="MFS_trans_sf"/>
</dbReference>
<dbReference type="PROSITE" id="PS50850">
    <property type="entry name" value="MFS"/>
    <property type="match status" value="1"/>
</dbReference>
<evidence type="ECO:0000313" key="8">
    <source>
        <dbReference type="Proteomes" id="UP000282837"/>
    </source>
</evidence>
<protein>
    <submittedName>
        <fullName evidence="7">MFS transporter</fullName>
    </submittedName>
</protein>
<feature type="transmembrane region" description="Helical" evidence="5">
    <location>
        <begin position="421"/>
        <end position="444"/>
    </location>
</feature>
<evidence type="ECO:0000313" key="7">
    <source>
        <dbReference type="EMBL" id="RVU06988.1"/>
    </source>
</evidence>
<accession>A0A3S2YBU1</accession>
<evidence type="ECO:0000256" key="5">
    <source>
        <dbReference type="SAM" id="Phobius"/>
    </source>
</evidence>
<feature type="transmembrane region" description="Helical" evidence="5">
    <location>
        <begin position="335"/>
        <end position="357"/>
    </location>
</feature>
<dbReference type="AlphaFoldDB" id="A0A3S2YBU1"/>
<reference evidence="7 8" key="1">
    <citation type="submission" date="2019-01" db="EMBL/GenBank/DDBJ databases">
        <authorList>
            <person name="Chen W.-M."/>
        </authorList>
    </citation>
    <scope>NUCLEOTIDE SEQUENCE [LARGE SCALE GENOMIC DNA]</scope>
    <source>
        <strain evidence="7 8">FSY-9</strain>
    </source>
</reference>
<feature type="transmembrane region" description="Helical" evidence="5">
    <location>
        <begin position="82"/>
        <end position="100"/>
    </location>
</feature>
<evidence type="ECO:0000256" key="4">
    <source>
        <dbReference type="ARBA" id="ARBA00023136"/>
    </source>
</evidence>
<dbReference type="InterPro" id="IPR020846">
    <property type="entry name" value="MFS_dom"/>
</dbReference>
<dbReference type="Proteomes" id="UP000282837">
    <property type="component" value="Unassembled WGS sequence"/>
</dbReference>
<feature type="transmembrane region" description="Helical" evidence="5">
    <location>
        <begin position="378"/>
        <end position="401"/>
    </location>
</feature>
<evidence type="ECO:0000256" key="1">
    <source>
        <dbReference type="ARBA" id="ARBA00009617"/>
    </source>
</evidence>
<keyword evidence="2 5" id="KW-0812">Transmembrane</keyword>
<dbReference type="GO" id="GO:0008643">
    <property type="term" value="P:carbohydrate transport"/>
    <property type="evidence" value="ECO:0007669"/>
    <property type="project" value="InterPro"/>
</dbReference>
<proteinExistence type="inferred from homology"/>
<dbReference type="PANTHER" id="PTHR11328:SF24">
    <property type="entry name" value="MAJOR FACILITATOR SUPERFAMILY (MFS) PROFILE DOMAIN-CONTAINING PROTEIN"/>
    <property type="match status" value="1"/>
</dbReference>
<feature type="transmembrane region" description="Helical" evidence="5">
    <location>
        <begin position="263"/>
        <end position="285"/>
    </location>
</feature>
<evidence type="ECO:0000259" key="6">
    <source>
        <dbReference type="PROSITE" id="PS50850"/>
    </source>
</evidence>
<dbReference type="EMBL" id="SACO01000002">
    <property type="protein sequence ID" value="RVU06988.1"/>
    <property type="molecule type" value="Genomic_DNA"/>
</dbReference>